<evidence type="ECO:0000313" key="5">
    <source>
        <dbReference type="EMBL" id="KNZ40479.1"/>
    </source>
</evidence>
<dbReference type="AlphaFoldDB" id="A0A0L6TW38"/>
<evidence type="ECO:0000256" key="3">
    <source>
        <dbReference type="ARBA" id="ARBA00013368"/>
    </source>
</evidence>
<evidence type="ECO:0000256" key="2">
    <source>
        <dbReference type="ARBA" id="ARBA00011322"/>
    </source>
</evidence>
<dbReference type="EMBL" id="LGYO01000058">
    <property type="protein sequence ID" value="KNZ40479.1"/>
    <property type="molecule type" value="Genomic_DNA"/>
</dbReference>
<dbReference type="Pfam" id="PF13558">
    <property type="entry name" value="SbcC_Walker_B"/>
    <property type="match status" value="1"/>
</dbReference>
<sequence>MKPMLLKIKGINSFLEEQSIDFNELTQGGLFGIFGPTGSGKSTILDGITLALYGKISRNSTNYINVNEEKASVFYEFIISGTEEKTYQVTREFKRNNNDGINQGKCRFLEVKPEGLEVLADKPGDVTRCCEDVIGLSLTDFTRTVVLPQGKFSDFLKLEGKPRREMLERLFNLSKYGDDLTNRLKSERIKETEKLHRLEGSISSYQGVSAEALEEKTMEFETNHQNLEAHLRGYENITQSLAEAQTLWDYHQELIIAIELSNQLANRKSQITQKENQLAQGEKAQGAAPAIDALESLNREIAELSTRLQSQKELHAVLLAEKIEVEKSFDKIAHQKNEDLPRHRESLSRIIDAIALKTEDSVLEQEIRSIEEQRQACANNNRILEEDKKSLDQGMMQKKESISRDLEEEKKLRVGVEYRDKINQGAEISDKIKLLNNELEVHQTRRDKNRLETEQLEQQSRELNEKQATLEINSQIYGQTRSDHEKTKPCTREELQQLRDEAHRIRTLYEKQKGLKEDTKNKNQKIDDLNEKLNKKNTARKVLIQEAENLRQVIAALENENLGARLRDRLHQGEPCPVCGATEHPIQYHPEKQEDTAKLQELKDDNLIKENTITALNSEISELTGSLKAERDNLLIQETELHHLGELIPAGQPEKLENKNIIMGVDIGSWEDRQKELETSHSQCTQELLTVTGDFKAKTAALKFLKNQAIEMTAAINQKMETHSYQKDALDKLMETIPIIDFIGEKTKLREKDTRRNELVLSLENQQNYLARDQEKLAVINDSISKLQGQIREYATVCLEKMKQRQDKKKAVVAKVGEDLNLLSLGVLKTQQENVIAGINETWAKENKRRDELRQAYEKANELVTSQRASLSTLVRQGDQNTQALDKQLRALGFEAVEHAKNACISEEAMVILQSAIRDYHEALVKNNGLLENLNKKINGRSLSQEQFTEIKNNYQWYKTQVETLKDQQSRLADGVKNLKIRLAELQKYLIEKEKIDHLLGLISDLEKLFAGKKFVEFVAVARLKYISIEASKRLTEISNGNYGLEADVDGRFIIRDYKNGGASRDPSTLSGGETFLASLALALALSAEIQLKGRAPLEFFFLDEGFGSLHEDALEVVMNSIEMLHHDKLKVGIISHVESIKNRMPVKLIITAAEAGAGGSRVRIER</sequence>
<feature type="coiled-coil region" evidence="4">
    <location>
        <begin position="599"/>
        <end position="633"/>
    </location>
</feature>
<proteinExistence type="inferred from homology"/>
<dbReference type="SUPFAM" id="SSF52540">
    <property type="entry name" value="P-loop containing nucleoside triphosphate hydrolases"/>
    <property type="match status" value="2"/>
</dbReference>
<comment type="similarity">
    <text evidence="1">Belongs to the SMC family. SbcC subfamily.</text>
</comment>
<dbReference type="InterPro" id="IPR027417">
    <property type="entry name" value="P-loop_NTPase"/>
</dbReference>
<keyword evidence="6" id="KW-1185">Reference proteome</keyword>
<dbReference type="RefSeq" id="WP_050741663.1">
    <property type="nucleotide sequence ID" value="NZ_LGYO01000058.1"/>
</dbReference>
<evidence type="ECO:0000256" key="4">
    <source>
        <dbReference type="SAM" id="Coils"/>
    </source>
</evidence>
<accession>A0A0L6TW38</accession>
<dbReference type="PANTHER" id="PTHR32114:SF2">
    <property type="entry name" value="ABC TRANSPORTER ABCH.3"/>
    <property type="match status" value="1"/>
</dbReference>
<reference evidence="6" key="1">
    <citation type="submission" date="2015-07" db="EMBL/GenBank/DDBJ databases">
        <title>Draft genome sequence of Acetobacterium bakii DSM 8293, a potential psychrophilic chemical producer through syngas fermentation.</title>
        <authorList>
            <person name="Song Y."/>
            <person name="Hwang S."/>
            <person name="Cho B.-K."/>
        </authorList>
    </citation>
    <scope>NUCLEOTIDE SEQUENCE [LARGE SCALE GENOMIC DNA]</scope>
    <source>
        <strain evidence="6">DSM 8239</strain>
    </source>
</reference>
<dbReference type="OrthoDB" id="9795626at2"/>
<dbReference type="Gene3D" id="3.40.50.300">
    <property type="entry name" value="P-loop containing nucleotide triphosphate hydrolases"/>
    <property type="match status" value="2"/>
</dbReference>
<dbReference type="Proteomes" id="UP000036873">
    <property type="component" value="Unassembled WGS sequence"/>
</dbReference>
<gene>
    <name evidence="5" type="ORF">AKG39_17360</name>
</gene>
<feature type="coiled-coil region" evidence="4">
    <location>
        <begin position="434"/>
        <end position="473"/>
    </location>
</feature>
<dbReference type="PATRIC" id="fig|52689.4.peg.3035"/>
<comment type="subunit">
    <text evidence="2">Heterodimer of SbcC and SbcD.</text>
</comment>
<keyword evidence="4" id="KW-0175">Coiled coil</keyword>
<organism evidence="5 6">
    <name type="scientific">Acetobacterium bakii</name>
    <dbReference type="NCBI Taxonomy" id="52689"/>
    <lineage>
        <taxon>Bacteria</taxon>
        <taxon>Bacillati</taxon>
        <taxon>Bacillota</taxon>
        <taxon>Clostridia</taxon>
        <taxon>Eubacteriales</taxon>
        <taxon>Eubacteriaceae</taxon>
        <taxon>Acetobacterium</taxon>
    </lineage>
</organism>
<feature type="coiled-coil region" evidence="4">
    <location>
        <begin position="257"/>
        <end position="314"/>
    </location>
</feature>
<comment type="caution">
    <text evidence="5">The sequence shown here is derived from an EMBL/GenBank/DDBJ whole genome shotgun (WGS) entry which is preliminary data.</text>
</comment>
<feature type="coiled-coil region" evidence="4">
    <location>
        <begin position="512"/>
        <end position="567"/>
    </location>
</feature>
<dbReference type="STRING" id="52689.AKG39_17360"/>
<name>A0A0L6TW38_9FIRM</name>
<protein>
    <recommendedName>
        <fullName evidence="3">Nuclease SbcCD subunit C</fullName>
    </recommendedName>
</protein>
<evidence type="ECO:0000313" key="6">
    <source>
        <dbReference type="Proteomes" id="UP000036873"/>
    </source>
</evidence>
<evidence type="ECO:0000256" key="1">
    <source>
        <dbReference type="ARBA" id="ARBA00006930"/>
    </source>
</evidence>
<dbReference type="PANTHER" id="PTHR32114">
    <property type="entry name" value="ABC TRANSPORTER ABCH.3"/>
    <property type="match status" value="1"/>
</dbReference>